<organism evidence="7 8">
    <name type="scientific">Diatraea saccharalis</name>
    <name type="common">sugarcane borer</name>
    <dbReference type="NCBI Taxonomy" id="40085"/>
    <lineage>
        <taxon>Eukaryota</taxon>
        <taxon>Metazoa</taxon>
        <taxon>Ecdysozoa</taxon>
        <taxon>Arthropoda</taxon>
        <taxon>Hexapoda</taxon>
        <taxon>Insecta</taxon>
        <taxon>Pterygota</taxon>
        <taxon>Neoptera</taxon>
        <taxon>Endopterygota</taxon>
        <taxon>Lepidoptera</taxon>
        <taxon>Glossata</taxon>
        <taxon>Ditrysia</taxon>
        <taxon>Pyraloidea</taxon>
        <taxon>Crambidae</taxon>
        <taxon>Crambinae</taxon>
        <taxon>Diatraea</taxon>
    </lineage>
</organism>
<evidence type="ECO:0000256" key="4">
    <source>
        <dbReference type="RuleBase" id="RU004262"/>
    </source>
</evidence>
<proteinExistence type="inferred from homology"/>
<evidence type="ECO:0000256" key="2">
    <source>
        <dbReference type="ARBA" id="ARBA00010701"/>
    </source>
</evidence>
<evidence type="ECO:0000256" key="1">
    <source>
        <dbReference type="ARBA" id="ARBA00004613"/>
    </source>
</evidence>
<comment type="similarity">
    <text evidence="2 4">Belongs to the AB hydrolase superfamily. Lipase family.</text>
</comment>
<reference evidence="7" key="1">
    <citation type="submission" date="2021-12" db="EMBL/GenBank/DDBJ databases">
        <authorList>
            <person name="King R."/>
        </authorList>
    </citation>
    <scope>NUCLEOTIDE SEQUENCE</scope>
</reference>
<dbReference type="Gene3D" id="3.40.50.1820">
    <property type="entry name" value="alpha/beta hydrolase"/>
    <property type="match status" value="1"/>
</dbReference>
<keyword evidence="8" id="KW-1185">Reference proteome</keyword>
<dbReference type="OrthoDB" id="199913at2759"/>
<dbReference type="InterPro" id="IPR013818">
    <property type="entry name" value="Lipase"/>
</dbReference>
<reference evidence="7" key="2">
    <citation type="submission" date="2022-10" db="EMBL/GenBank/DDBJ databases">
        <authorList>
            <consortium name="ENA_rothamsted_submissions"/>
            <consortium name="culmorum"/>
            <person name="King R."/>
        </authorList>
    </citation>
    <scope>NUCLEOTIDE SEQUENCE</scope>
</reference>
<dbReference type="InterPro" id="IPR029058">
    <property type="entry name" value="AB_hydrolase_fold"/>
</dbReference>
<keyword evidence="5" id="KW-0732">Signal</keyword>
<feature type="chain" id="PRO_5040498626" description="Lipase domain-containing protein" evidence="5">
    <location>
        <begin position="18"/>
        <end position="339"/>
    </location>
</feature>
<dbReference type="SUPFAM" id="SSF53474">
    <property type="entry name" value="alpha/beta-Hydrolases"/>
    <property type="match status" value="1"/>
</dbReference>
<name>A0A9N9R8M1_9NEOP</name>
<accession>A0A9N9R8M1</accession>
<feature type="domain" description="Lipase" evidence="6">
    <location>
        <begin position="57"/>
        <end position="310"/>
    </location>
</feature>
<dbReference type="GO" id="GO:0016042">
    <property type="term" value="P:lipid catabolic process"/>
    <property type="evidence" value="ECO:0007669"/>
    <property type="project" value="TreeGrafter"/>
</dbReference>
<feature type="signal peptide" evidence="5">
    <location>
        <begin position="1"/>
        <end position="17"/>
    </location>
</feature>
<evidence type="ECO:0000259" key="6">
    <source>
        <dbReference type="Pfam" id="PF00151"/>
    </source>
</evidence>
<sequence length="339" mass="37844">MFRHILVFLSSFVIVLCDRNFGTPAGYMSDLKPVKGLFFKSSEVRCNLYDNGTACVAAHFQLEKKKTQVVISGYLDSSSSPLLRAVADVYLRRGRNVIIVEIFPVLMRHYPLAARVTRPFGEFLGEFLTSLTSHGLTANRLELLGASLGAHIASYASHRFEQLTGSKPARLTGLDPAGPCFRNLPYSERLNRNAAQKVDVLHTNIDGFGIPDPLGHVDFYANGGEYQQSMKNGFILPCFVLCSHVRSALYWIDSYKSPDQFVGVQCDSVAEARRGDCYKDQNITTNFLGPKTDFRKPGIYYLPTNEASPYYKGLNSLKRQSLGINTYLLQLAPDEDMIL</sequence>
<evidence type="ECO:0000313" key="8">
    <source>
        <dbReference type="Proteomes" id="UP001153714"/>
    </source>
</evidence>
<dbReference type="PANTHER" id="PTHR11610:SF173">
    <property type="entry name" value="LIPASE DOMAIN-CONTAINING PROTEIN-RELATED"/>
    <property type="match status" value="1"/>
</dbReference>
<dbReference type="GO" id="GO:0017171">
    <property type="term" value="F:serine hydrolase activity"/>
    <property type="evidence" value="ECO:0007669"/>
    <property type="project" value="TreeGrafter"/>
</dbReference>
<dbReference type="AlphaFoldDB" id="A0A9N9R8M1"/>
<dbReference type="Pfam" id="PF00151">
    <property type="entry name" value="Lipase"/>
    <property type="match status" value="1"/>
</dbReference>
<dbReference type="Proteomes" id="UP001153714">
    <property type="component" value="Chromosome 4"/>
</dbReference>
<dbReference type="GO" id="GO:0005615">
    <property type="term" value="C:extracellular space"/>
    <property type="evidence" value="ECO:0007669"/>
    <property type="project" value="TreeGrafter"/>
</dbReference>
<evidence type="ECO:0000313" key="7">
    <source>
        <dbReference type="EMBL" id="CAG9791838.1"/>
    </source>
</evidence>
<dbReference type="GO" id="GO:0016298">
    <property type="term" value="F:lipase activity"/>
    <property type="evidence" value="ECO:0007669"/>
    <property type="project" value="InterPro"/>
</dbReference>
<comment type="subcellular location">
    <subcellularLocation>
        <location evidence="1">Secreted</location>
    </subcellularLocation>
</comment>
<evidence type="ECO:0000256" key="3">
    <source>
        <dbReference type="ARBA" id="ARBA00022525"/>
    </source>
</evidence>
<protein>
    <recommendedName>
        <fullName evidence="6">Lipase domain-containing protein</fullName>
    </recommendedName>
</protein>
<gene>
    <name evidence="7" type="ORF">DIATSA_LOCUS9427</name>
</gene>
<dbReference type="PANTHER" id="PTHR11610">
    <property type="entry name" value="LIPASE"/>
    <property type="match status" value="1"/>
</dbReference>
<dbReference type="EMBL" id="OU893335">
    <property type="protein sequence ID" value="CAG9791838.1"/>
    <property type="molecule type" value="Genomic_DNA"/>
</dbReference>
<dbReference type="InterPro" id="IPR000734">
    <property type="entry name" value="TAG_lipase"/>
</dbReference>
<keyword evidence="3" id="KW-0964">Secreted</keyword>
<evidence type="ECO:0000256" key="5">
    <source>
        <dbReference type="SAM" id="SignalP"/>
    </source>
</evidence>
<dbReference type="PRINTS" id="PR00821">
    <property type="entry name" value="TAGLIPASE"/>
</dbReference>